<gene>
    <name evidence="5" type="ORF">GSH16_14720</name>
</gene>
<feature type="domain" description="GAF" evidence="3">
    <location>
        <begin position="201"/>
        <end position="331"/>
    </location>
</feature>
<accession>A0A6B0TPV6</accession>
<evidence type="ECO:0000313" key="6">
    <source>
        <dbReference type="Proteomes" id="UP000436016"/>
    </source>
</evidence>
<dbReference type="SUPFAM" id="SSF55781">
    <property type="entry name" value="GAF domain-like"/>
    <property type="match status" value="1"/>
</dbReference>
<keyword evidence="6" id="KW-1185">Reference proteome</keyword>
<dbReference type="InterPro" id="IPR058792">
    <property type="entry name" value="Beta-barrel_RND_2"/>
</dbReference>
<dbReference type="EMBL" id="WUWG01000007">
    <property type="protein sequence ID" value="MXU66700.1"/>
    <property type="molecule type" value="Genomic_DNA"/>
</dbReference>
<comment type="caution">
    <text evidence="5">The sequence shown here is derived from an EMBL/GenBank/DDBJ whole genome shotgun (WGS) entry which is preliminary data.</text>
</comment>
<dbReference type="InterPro" id="IPR003018">
    <property type="entry name" value="GAF"/>
</dbReference>
<dbReference type="Proteomes" id="UP000436016">
    <property type="component" value="Unassembled WGS sequence"/>
</dbReference>
<dbReference type="Gene3D" id="2.40.30.170">
    <property type="match status" value="1"/>
</dbReference>
<dbReference type="AlphaFoldDB" id="A0A6B0TPV6"/>
<evidence type="ECO:0000313" key="5">
    <source>
        <dbReference type="EMBL" id="MXU66700.1"/>
    </source>
</evidence>
<dbReference type="GO" id="GO:0030313">
    <property type="term" value="C:cell envelope"/>
    <property type="evidence" value="ECO:0007669"/>
    <property type="project" value="UniProtKB-SubCell"/>
</dbReference>
<organism evidence="5 6">
    <name type="scientific">Oceanomicrobium pacificus</name>
    <dbReference type="NCBI Taxonomy" id="2692916"/>
    <lineage>
        <taxon>Bacteria</taxon>
        <taxon>Pseudomonadati</taxon>
        <taxon>Pseudomonadota</taxon>
        <taxon>Alphaproteobacteria</taxon>
        <taxon>Rhodobacterales</taxon>
        <taxon>Paracoccaceae</taxon>
        <taxon>Oceanomicrobium</taxon>
    </lineage>
</organism>
<name>A0A6B0TPV6_9RHOB</name>
<comment type="subcellular location">
    <subcellularLocation>
        <location evidence="1">Cell envelope</location>
    </subcellularLocation>
</comment>
<reference evidence="5 6" key="1">
    <citation type="submission" date="2019-12" db="EMBL/GenBank/DDBJ databases">
        <title>Strain KN286 was isolated from seawater, which was collected from Caroline Seamount in the tropical western Pacific.</title>
        <authorList>
            <person name="Wang Q."/>
        </authorList>
    </citation>
    <scope>NUCLEOTIDE SEQUENCE [LARGE SCALE GENOMIC DNA]</scope>
    <source>
        <strain evidence="5 6">KN286</strain>
    </source>
</reference>
<feature type="domain" description="CusB-like beta-barrel" evidence="4">
    <location>
        <begin position="531"/>
        <end position="597"/>
    </location>
</feature>
<keyword evidence="2" id="KW-0175">Coiled coil</keyword>
<protein>
    <submittedName>
        <fullName evidence="5">HlyD family efflux transporter periplasmic adaptor subunit</fullName>
    </submittedName>
</protein>
<dbReference type="SUPFAM" id="SSF111369">
    <property type="entry name" value="HlyD-like secretion proteins"/>
    <property type="match status" value="1"/>
</dbReference>
<dbReference type="Pfam" id="PF01590">
    <property type="entry name" value="GAF"/>
    <property type="match status" value="1"/>
</dbReference>
<dbReference type="Pfam" id="PF25954">
    <property type="entry name" value="Beta-barrel_RND_2"/>
    <property type="match status" value="1"/>
</dbReference>
<dbReference type="PANTHER" id="PTHR32347:SF23">
    <property type="entry name" value="BLL5650 PROTEIN"/>
    <property type="match status" value="1"/>
</dbReference>
<proteinExistence type="predicted"/>
<dbReference type="RefSeq" id="WP_160856363.1">
    <property type="nucleotide sequence ID" value="NZ_WUWG01000007.1"/>
</dbReference>
<dbReference type="InterPro" id="IPR050465">
    <property type="entry name" value="UPF0194_transport"/>
</dbReference>
<evidence type="ECO:0000256" key="1">
    <source>
        <dbReference type="ARBA" id="ARBA00004196"/>
    </source>
</evidence>
<evidence type="ECO:0000256" key="2">
    <source>
        <dbReference type="ARBA" id="ARBA00023054"/>
    </source>
</evidence>
<dbReference type="Gene3D" id="3.30.450.40">
    <property type="match status" value="1"/>
</dbReference>
<evidence type="ECO:0000259" key="3">
    <source>
        <dbReference type="Pfam" id="PF01590"/>
    </source>
</evidence>
<sequence>MTLHQTDPAQDAALPPRGSLWQTLTGTDAGAAAQAWADLMFERIGAPGEADPVSVVMFRLDPATRRLLPAGQAPQARAPTPDAISAAEAALEAGRGVVRGDGAAGLAPTAPRPSAARQTVTLALPIAVDGVSGGVAVAEILPLQAGAARPAMRRLQWGAAWMRDRLRSERSAEDAARYEAAAQALHAVVAVAETGDFATGARAAVTDLSTRFGCERVSLGFRRRKHSRLAAISHSAQFSRNMGLVRDLAETMDEAIDQRSAVLFPPPADDPAYVTRAAEVLARDDGVSHVFTVPLYVRDAFIGAMVFERPADAPFTQRDLDILEAVVTVLAPVLDEKRRNDRWLVTKTAVTLRNQLVKLFGPAYLGRKLLLLGLAALCVFFWFARAPYTVSADAIVQGAVQRSISAGFDGFIAAAPVRPGDTVREGALLVQLDDRDLVLDRLRLVTERQRREIEYDRALADRDRAEARILATQIEQADAQLRLVDEQIARTRLTAPFDGLVLEGDLSQAIGASVARGEPLMTVAPLDDFRIQLAVPEGQIADIMPGQTGQLRLTAYPDRAFTVEVEAITPVAEYGDGQTRFRVDATLVGAGALRPGLEGVARIEVEDRRLIRIWTDPIIDWFRLKLWQYRPV</sequence>
<evidence type="ECO:0000259" key="4">
    <source>
        <dbReference type="Pfam" id="PF25954"/>
    </source>
</evidence>
<dbReference type="PANTHER" id="PTHR32347">
    <property type="entry name" value="EFFLUX SYSTEM COMPONENT YKNX-RELATED"/>
    <property type="match status" value="1"/>
</dbReference>
<dbReference type="InterPro" id="IPR029016">
    <property type="entry name" value="GAF-like_dom_sf"/>
</dbReference>